<evidence type="ECO:0000313" key="5">
    <source>
        <dbReference type="Proteomes" id="UP000184196"/>
    </source>
</evidence>
<organism evidence="4 5">
    <name type="scientific">Desulfofundulus australicus DSM 11792</name>
    <dbReference type="NCBI Taxonomy" id="1121425"/>
    <lineage>
        <taxon>Bacteria</taxon>
        <taxon>Bacillati</taxon>
        <taxon>Bacillota</taxon>
        <taxon>Clostridia</taxon>
        <taxon>Eubacteriales</taxon>
        <taxon>Peptococcaceae</taxon>
        <taxon>Desulfofundulus</taxon>
    </lineage>
</organism>
<evidence type="ECO:0000256" key="1">
    <source>
        <dbReference type="ARBA" id="ARBA00008814"/>
    </source>
</evidence>
<evidence type="ECO:0000313" key="4">
    <source>
        <dbReference type="EMBL" id="SHF26817.1"/>
    </source>
</evidence>
<evidence type="ECO:0000259" key="3">
    <source>
        <dbReference type="PROSITE" id="PS50983"/>
    </source>
</evidence>
<feature type="domain" description="Fe/B12 periplasmic-binding" evidence="3">
    <location>
        <begin position="59"/>
        <end position="335"/>
    </location>
</feature>
<evidence type="ECO:0000256" key="2">
    <source>
        <dbReference type="SAM" id="SignalP"/>
    </source>
</evidence>
<keyword evidence="5" id="KW-1185">Reference proteome</keyword>
<accession>A0A1M5A9Q1</accession>
<feature type="signal peptide" evidence="2">
    <location>
        <begin position="1"/>
        <end position="27"/>
    </location>
</feature>
<reference evidence="5" key="1">
    <citation type="submission" date="2016-11" db="EMBL/GenBank/DDBJ databases">
        <authorList>
            <person name="Varghese N."/>
            <person name="Submissions S."/>
        </authorList>
    </citation>
    <scope>NUCLEOTIDE SEQUENCE [LARGE SCALE GENOMIC DNA]</scope>
    <source>
        <strain evidence="5">DSM 11792</strain>
    </source>
</reference>
<comment type="similarity">
    <text evidence="1">Belongs to the bacterial solute-binding protein 8 family.</text>
</comment>
<dbReference type="InterPro" id="IPR050902">
    <property type="entry name" value="ABC_Transporter_SBP"/>
</dbReference>
<dbReference type="OrthoDB" id="9787830at2"/>
<gene>
    <name evidence="4" type="ORF">SAMN02745218_01835</name>
</gene>
<dbReference type="PANTHER" id="PTHR30535">
    <property type="entry name" value="VITAMIN B12-BINDING PROTEIN"/>
    <property type="match status" value="1"/>
</dbReference>
<keyword evidence="2" id="KW-0732">Signal</keyword>
<name>A0A1M5A9Q1_9FIRM</name>
<dbReference type="Pfam" id="PF01497">
    <property type="entry name" value="Peripla_BP_2"/>
    <property type="match status" value="1"/>
</dbReference>
<dbReference type="InterPro" id="IPR002491">
    <property type="entry name" value="ABC_transptr_periplasmic_BD"/>
</dbReference>
<dbReference type="PANTHER" id="PTHR30535:SF34">
    <property type="entry name" value="MOLYBDATE-BINDING PROTEIN MOLA"/>
    <property type="match status" value="1"/>
</dbReference>
<proteinExistence type="inferred from homology"/>
<dbReference type="SUPFAM" id="SSF53807">
    <property type="entry name" value="Helical backbone' metal receptor"/>
    <property type="match status" value="1"/>
</dbReference>
<protein>
    <submittedName>
        <fullName evidence="4">Iron complex transport system substrate-binding protein</fullName>
    </submittedName>
</protein>
<sequence>MRRYWLVLGAAVLAAVLLAAAVWPAVAAQQKRITVTEYFVTPQGEIEKRAVRVPCPPRRVVVLGTYQAEILKALGQEKRVVAVTDSIKESRGWLKYVLNLPSVGSAGTPNIEKIVSLKPDLVLEWNLKPELRNKLTRAGIPVMRVYGYKADFLLEEIQTLGLIFNCRERANAYAAYIKKHWRIVQERTKNLKSNQKVKVYWEDSTSDWRSAGPGHGAYPLIKWAGGISIASERRLANPIVTPEWVAARNPQVIIKSVSPGFAGVTTSGIGFEAKTSNELKKLQQRLMSRPALKNTSAVKQKRVYLISSEISHGPGSIVGAYYLSKWLHPELFRDVNPEAVHREMLKKFYGEELKGVWVYPSK</sequence>
<feature type="chain" id="PRO_5009908740" evidence="2">
    <location>
        <begin position="28"/>
        <end position="362"/>
    </location>
</feature>
<dbReference type="Gene3D" id="3.40.50.1980">
    <property type="entry name" value="Nitrogenase molybdenum iron protein domain"/>
    <property type="match status" value="2"/>
</dbReference>
<dbReference type="AlphaFoldDB" id="A0A1M5A9Q1"/>
<dbReference type="Proteomes" id="UP000184196">
    <property type="component" value="Unassembled WGS sequence"/>
</dbReference>
<dbReference type="EMBL" id="FQUW01000020">
    <property type="protein sequence ID" value="SHF26817.1"/>
    <property type="molecule type" value="Genomic_DNA"/>
</dbReference>
<dbReference type="PROSITE" id="PS50983">
    <property type="entry name" value="FE_B12_PBP"/>
    <property type="match status" value="1"/>
</dbReference>